<sequence length="390" mass="43268">MGKKIFKLVVLVAVLLVAGRWLLQWDIRNKVDDAIADLSGVMYITYGRLSLGFDGVITVNRIQVNSVDGEDFSAFIQSVEVDMESLPALVQQRFSRAAPESMSIKISGVNANLNHVAAAAEVDVDCTHPERQPAPWMLGIDADSDVSLKYQYGAAARDLIVDIDLLVRGAYEFSTQLRFGEVSSNLQRMGSLDLIRFNFDDIRSMKAWSEYCARHHSMDVPALHAAHLAGVEKYLAYRGLGLSAPARAAYARYLENPERLTLRWLLNINFDEPEAPEVISQRIMDRLEVELAGSPISPIFIEVEPLRDEPKVVAPVQPAAPKGPFEISFDEARGYVGKTIHVVTGSKTTTGTVISVGESELVVEVVRDGVNRFSITFYRSRLDQLLVDDK</sequence>
<dbReference type="HOGENOM" id="CLU_648700_0_0_6"/>
<dbReference type="EMBL" id="CP003746">
    <property type="protein sequence ID" value="AFU99352.1"/>
    <property type="molecule type" value="Genomic_DNA"/>
</dbReference>
<dbReference type="OrthoDB" id="6763701at2"/>
<reference evidence="1 2" key="1">
    <citation type="journal article" date="2013" name="Genome Announc.">
        <title>Complete genome sequence of Simiduia agarivorans SA1(T), a marine bacterium able to degrade a variety of polysaccharides.</title>
        <authorList>
            <person name="Lin S.Y."/>
            <person name="Shieh W.Y."/>
            <person name="Chen J.S."/>
            <person name="Tang S.L."/>
        </authorList>
    </citation>
    <scope>NUCLEOTIDE SEQUENCE [LARGE SCALE GENOMIC DNA]</scope>
    <source>
        <strain evidence="2">DSM 21679 / JCM 13881 / BCRC 17597 / SA1</strain>
    </source>
</reference>
<dbReference type="RefSeq" id="WP_015047516.1">
    <property type="nucleotide sequence ID" value="NC_018868.3"/>
</dbReference>
<protein>
    <submittedName>
        <fullName evidence="1">Uncharacterized protein</fullName>
    </submittedName>
</protein>
<accession>K4KZJ6</accession>
<gene>
    <name evidence="1" type="ordered locus">M5M_10865</name>
</gene>
<name>K4KZJ6_SIMAS</name>
<dbReference type="Proteomes" id="UP000000466">
    <property type="component" value="Chromosome"/>
</dbReference>
<dbReference type="AlphaFoldDB" id="K4KZJ6"/>
<dbReference type="STRING" id="1117647.M5M_10865"/>
<proteinExistence type="predicted"/>
<organism evidence="1 2">
    <name type="scientific">Simiduia agarivorans (strain DSM 21679 / JCM 13881 / BCRC 17597 / SA1)</name>
    <dbReference type="NCBI Taxonomy" id="1117647"/>
    <lineage>
        <taxon>Bacteria</taxon>
        <taxon>Pseudomonadati</taxon>
        <taxon>Pseudomonadota</taxon>
        <taxon>Gammaproteobacteria</taxon>
        <taxon>Cellvibrionales</taxon>
        <taxon>Cellvibrionaceae</taxon>
        <taxon>Simiduia</taxon>
    </lineage>
</organism>
<evidence type="ECO:0000313" key="2">
    <source>
        <dbReference type="Proteomes" id="UP000000466"/>
    </source>
</evidence>
<dbReference type="KEGG" id="saga:M5M_10865"/>
<evidence type="ECO:0000313" key="1">
    <source>
        <dbReference type="EMBL" id="AFU99352.1"/>
    </source>
</evidence>
<keyword evidence="2" id="KW-1185">Reference proteome</keyword>